<dbReference type="RefSeq" id="WP_303542303.1">
    <property type="nucleotide sequence ID" value="NZ_JAUOTP010000004.1"/>
</dbReference>
<organism evidence="1 2">
    <name type="scientific">Sphingomonas natans</name>
    <dbReference type="NCBI Taxonomy" id="3063330"/>
    <lineage>
        <taxon>Bacteria</taxon>
        <taxon>Pseudomonadati</taxon>
        <taxon>Pseudomonadota</taxon>
        <taxon>Alphaproteobacteria</taxon>
        <taxon>Sphingomonadales</taxon>
        <taxon>Sphingomonadaceae</taxon>
        <taxon>Sphingomonas</taxon>
    </lineage>
</organism>
<evidence type="ECO:0000313" key="1">
    <source>
        <dbReference type="EMBL" id="MDO6414799.1"/>
    </source>
</evidence>
<name>A0ABT8Y8Z9_9SPHN</name>
<proteinExistence type="predicted"/>
<protein>
    <recommendedName>
        <fullName evidence="3">TonB C-terminal domain-containing protein</fullName>
    </recommendedName>
</protein>
<dbReference type="EMBL" id="JAUOTP010000004">
    <property type="protein sequence ID" value="MDO6414799.1"/>
    <property type="molecule type" value="Genomic_DNA"/>
</dbReference>
<dbReference type="Proteomes" id="UP001169764">
    <property type="component" value="Unassembled WGS sequence"/>
</dbReference>
<gene>
    <name evidence="1" type="ORF">Q4F19_10450</name>
</gene>
<reference evidence="1" key="1">
    <citation type="submission" date="2023-07" db="EMBL/GenBank/DDBJ databases">
        <authorList>
            <person name="Kim M."/>
        </authorList>
    </citation>
    <scope>NUCLEOTIDE SEQUENCE</scope>
    <source>
        <strain evidence="1">BIUV-7</strain>
    </source>
</reference>
<keyword evidence="2" id="KW-1185">Reference proteome</keyword>
<accession>A0ABT8Y8Z9</accession>
<evidence type="ECO:0008006" key="3">
    <source>
        <dbReference type="Google" id="ProtNLM"/>
    </source>
</evidence>
<comment type="caution">
    <text evidence="1">The sequence shown here is derived from an EMBL/GenBank/DDBJ whole genome shotgun (WGS) entry which is preliminary data.</text>
</comment>
<sequence length="383" mass="41137">MLFTALLSFAAAGTAAPAPTASPDIVVRAERAGAALAKCLAAGCQTPDDVRISIAQAELQLAQGSYLDALATLSHVIDRTKGDAGRYPRMVAALYEASATVNLHVGDMEAFRKATSSRAATLRENLPAGDPMLVLLPIELGDARAQSNDWFEAERQYRSAAQDYTDQHRPWLAAIASLRAAAMAISRNRLALGEARLREIARMPAASDPDIVQMRTVLEARIASARGKGSGVEALLSALRADPQAPPLLIRADEYPEEPGAASALMAQRFGNGDQMQPRSGDTVPIQWVDIGFLVRPDGSVSDAEVLRGNRLKDWAAPYLRQVASRRYAPLTVTPGSPGRYRVERFTLRATRMVPKGSLIRQAVGAPELRVLDVTKVEPKPAA</sequence>
<evidence type="ECO:0000313" key="2">
    <source>
        <dbReference type="Proteomes" id="UP001169764"/>
    </source>
</evidence>